<reference evidence="1 2" key="1">
    <citation type="journal article" date="2015" name="Proc. Natl. Acad. Sci. U.S.A.">
        <title>Expanded metabolic versatility of ubiquitous nitrite-oxidizing bacteria from the genus Nitrospira.</title>
        <authorList>
            <person name="Koch H."/>
            <person name="Lucker S."/>
            <person name="Albertsen M."/>
            <person name="Kitzinger K."/>
            <person name="Herbold C."/>
            <person name="Spieck E."/>
            <person name="Nielsen P.H."/>
            <person name="Wagner M."/>
            <person name="Daims H."/>
        </authorList>
    </citation>
    <scope>NUCLEOTIDE SEQUENCE [LARGE SCALE GENOMIC DNA]</scope>
    <source>
        <strain evidence="1 2">NSP M-1</strain>
    </source>
</reference>
<protein>
    <submittedName>
        <fullName evidence="1">Uncharacterized protein</fullName>
    </submittedName>
</protein>
<proteinExistence type="predicted"/>
<name>A0A0K2GFN7_NITMO</name>
<dbReference type="AlphaFoldDB" id="A0A0K2GFN7"/>
<sequence>MSADKPADNNDSDELAKFRTCFRNPFTAPVIAPPSGLNVMLQPATRDPTRLLVVISVVQTTN</sequence>
<dbReference type="STRING" id="42253.NITMOv2_3276"/>
<keyword evidence="2" id="KW-1185">Reference proteome</keyword>
<evidence type="ECO:0000313" key="1">
    <source>
        <dbReference type="EMBL" id="ALA59669.1"/>
    </source>
</evidence>
<organism evidence="1 2">
    <name type="scientific">Nitrospira moscoviensis</name>
    <dbReference type="NCBI Taxonomy" id="42253"/>
    <lineage>
        <taxon>Bacteria</taxon>
        <taxon>Pseudomonadati</taxon>
        <taxon>Nitrospirota</taxon>
        <taxon>Nitrospiria</taxon>
        <taxon>Nitrospirales</taxon>
        <taxon>Nitrospiraceae</taxon>
        <taxon>Nitrospira</taxon>
    </lineage>
</organism>
<evidence type="ECO:0000313" key="2">
    <source>
        <dbReference type="Proteomes" id="UP000069205"/>
    </source>
</evidence>
<gene>
    <name evidence="1" type="ORF">NITMOv2_3276</name>
</gene>
<dbReference type="KEGG" id="nmv:NITMOv2_3276"/>
<accession>A0A0K2GFN7</accession>
<dbReference type="Proteomes" id="UP000069205">
    <property type="component" value="Chromosome"/>
</dbReference>
<dbReference type="EMBL" id="CP011801">
    <property type="protein sequence ID" value="ALA59669.1"/>
    <property type="molecule type" value="Genomic_DNA"/>
</dbReference>